<protein>
    <submittedName>
        <fullName evidence="1">Uncharacterized protein</fullName>
    </submittedName>
</protein>
<evidence type="ECO:0000313" key="2">
    <source>
        <dbReference type="Proteomes" id="UP000054566"/>
    </source>
</evidence>
<sequence>MNILYDIMNICQENNILYKILNDEYIILNETYDEICHVTYSFGIMCYVFGFYKFFKIENLKIIKNNNICSYNLFQWVYDIKYTIVKYYSYLSNDPKNIKIFEDNINIIDDKNRKNNISTDHFNNMNAYVNILDHHEHFLNYIIFYYICNLKKVCNKWLCLRNNFFYIFNEYIEESFKNYMIIKNTEMQEIFSISSSSGDTKEKRNIYNVESLSNV</sequence>
<organism evidence="1 2">
    <name type="scientific">Plasmodium falciparum RAJ116</name>
    <dbReference type="NCBI Taxonomy" id="580058"/>
    <lineage>
        <taxon>Eukaryota</taxon>
        <taxon>Sar</taxon>
        <taxon>Alveolata</taxon>
        <taxon>Apicomplexa</taxon>
        <taxon>Aconoidasida</taxon>
        <taxon>Haemosporida</taxon>
        <taxon>Plasmodiidae</taxon>
        <taxon>Plasmodium</taxon>
        <taxon>Plasmodium (Laverania)</taxon>
    </lineage>
</organism>
<accession>A0A0L0D140</accession>
<dbReference type="EMBL" id="GG664926">
    <property type="protein sequence ID" value="KNC38156.1"/>
    <property type="molecule type" value="Genomic_DNA"/>
</dbReference>
<reference evidence="2" key="2">
    <citation type="submission" date="2015-07" db="EMBL/GenBank/DDBJ databases">
        <title>The genome sequence of Plasmodium falciparum RAJ116.</title>
        <authorList>
            <consortium name="The Broad Institute Genome Sequencing Platform"/>
            <person name="Volkman S.K."/>
            <person name="Neafsey D.E."/>
            <person name="Dash A.P."/>
            <person name="Chitnis C.E."/>
            <person name="Hartl D.L."/>
            <person name="Young S.K."/>
            <person name="Kodira C.D."/>
            <person name="Zeng Q."/>
            <person name="Koehrsen M."/>
            <person name="Godfrey P."/>
            <person name="Alvarado L."/>
            <person name="Berlin A."/>
            <person name="Borenstein D."/>
            <person name="Chen Z."/>
            <person name="Engels R."/>
            <person name="Freedman E."/>
            <person name="Gellesch M."/>
            <person name="Goldberg J."/>
            <person name="Griggs A."/>
            <person name="Gujja S."/>
            <person name="Heiman D."/>
            <person name="Hepburn T."/>
            <person name="Howarth C."/>
            <person name="Jen D."/>
            <person name="Larson L."/>
            <person name="Lewis B."/>
            <person name="Mehta T."/>
            <person name="Park D."/>
            <person name="Pearson M."/>
            <person name="Roberts A."/>
            <person name="Saif S."/>
            <person name="Shea T."/>
            <person name="Shenoy N."/>
            <person name="Sisk P."/>
            <person name="Stolte C."/>
            <person name="Sykes S."/>
            <person name="Walk T."/>
            <person name="White J."/>
            <person name="Yandava C."/>
            <person name="Wirth D.F."/>
            <person name="Nusbaum C."/>
            <person name="Birren B."/>
        </authorList>
    </citation>
    <scope>NUCLEOTIDE SEQUENCE [LARGE SCALE GENOMIC DNA]</scope>
    <source>
        <strain evidence="2">RAJ116</strain>
    </source>
</reference>
<dbReference type="Proteomes" id="UP000054566">
    <property type="component" value="Unassembled WGS sequence"/>
</dbReference>
<proteinExistence type="predicted"/>
<gene>
    <name evidence="1" type="ORF">PFLG_03129</name>
</gene>
<reference evidence="2" key="1">
    <citation type="submission" date="2015-07" db="EMBL/GenBank/DDBJ databases">
        <title>Annotation of Plasmodium falciparum RAJ116.</title>
        <authorList>
            <consortium name="The Broad Institute Genome Sequencing Platform"/>
            <person name="Volkman S.K."/>
            <person name="Neafsey D.E."/>
            <person name="Dash A.P."/>
            <person name="Chitnis C.E."/>
            <person name="Hartl D.L."/>
            <person name="Young S.K."/>
            <person name="Zeng Q."/>
            <person name="Koehrsen M."/>
            <person name="Alvarado L."/>
            <person name="Berlin A."/>
            <person name="Borenstein D."/>
            <person name="Chapman S.B."/>
            <person name="Chen Z."/>
            <person name="Engels R."/>
            <person name="Freedman E."/>
            <person name="Gellesch M."/>
            <person name="Goldberg J."/>
            <person name="Griggs A."/>
            <person name="Gujja S."/>
            <person name="Heilman E.R."/>
            <person name="Heiman D.I."/>
            <person name="Howarth C."/>
            <person name="Jen D."/>
            <person name="Larson L."/>
            <person name="Mehta T."/>
            <person name="Neiman D."/>
            <person name="Park D."/>
            <person name="Pearson M."/>
            <person name="Roberts A."/>
            <person name="Saif S."/>
            <person name="Shea T."/>
            <person name="Shenoy N."/>
            <person name="Sisk P."/>
            <person name="Stolte C."/>
            <person name="Sykes S."/>
            <person name="Walk T."/>
            <person name="White J."/>
            <person name="Yandava C."/>
            <person name="Haas B."/>
            <person name="Henn M.R."/>
            <person name="Nusbaum C."/>
            <person name="Birren B."/>
        </authorList>
    </citation>
    <scope>NUCLEOTIDE SEQUENCE [LARGE SCALE GENOMIC DNA]</scope>
    <source>
        <strain evidence="2">RAJ116</strain>
    </source>
</reference>
<name>A0A0L0D140_PLAFA</name>
<evidence type="ECO:0000313" key="1">
    <source>
        <dbReference type="EMBL" id="KNC38156.1"/>
    </source>
</evidence>
<dbReference type="AlphaFoldDB" id="A0A0L0D140"/>